<feature type="region of interest" description="Disordered" evidence="5">
    <location>
        <begin position="37"/>
        <end position="71"/>
    </location>
</feature>
<evidence type="ECO:0000256" key="5">
    <source>
        <dbReference type="SAM" id="MobiDB-lite"/>
    </source>
</evidence>
<protein>
    <submittedName>
        <fullName evidence="7">Thiol oxidoreductase</fullName>
    </submittedName>
</protein>
<dbReference type="PROSITE" id="PS51007">
    <property type="entry name" value="CYTC"/>
    <property type="match status" value="1"/>
</dbReference>
<name>A0A2S5KKS9_9PROT</name>
<evidence type="ECO:0000313" key="8">
    <source>
        <dbReference type="Proteomes" id="UP000238196"/>
    </source>
</evidence>
<evidence type="ECO:0000256" key="4">
    <source>
        <dbReference type="PROSITE-ProRule" id="PRU00433"/>
    </source>
</evidence>
<comment type="caution">
    <text evidence="7">The sequence shown here is derived from an EMBL/GenBank/DDBJ whole genome shotgun (WGS) entry which is preliminary data.</text>
</comment>
<dbReference type="OrthoDB" id="5288081at2"/>
<keyword evidence="3 4" id="KW-0408">Iron</keyword>
<keyword evidence="2 4" id="KW-0479">Metal-binding</keyword>
<reference evidence="7 8" key="1">
    <citation type="submission" date="2018-02" db="EMBL/GenBank/DDBJ databases">
        <title>novel marine gammaproteobacteria from coastal saline agro ecosystem.</title>
        <authorList>
            <person name="Krishnan R."/>
            <person name="Ramesh Kumar N."/>
        </authorList>
    </citation>
    <scope>NUCLEOTIDE SEQUENCE [LARGE SCALE GENOMIC DNA]</scope>
    <source>
        <strain evidence="7 8">228</strain>
    </source>
</reference>
<dbReference type="InterPro" id="IPR051395">
    <property type="entry name" value="Cytochrome_c_Peroxidase/MauG"/>
</dbReference>
<dbReference type="InterPro" id="IPR010538">
    <property type="entry name" value="DHOR"/>
</dbReference>
<dbReference type="PANTHER" id="PTHR30600:SF4">
    <property type="entry name" value="CYTOCHROME C DOMAIN-CONTAINING PROTEIN"/>
    <property type="match status" value="1"/>
</dbReference>
<organism evidence="7 8">
    <name type="scientific">Proteobacteria bacterium 228</name>
    <dbReference type="NCBI Taxonomy" id="2083153"/>
    <lineage>
        <taxon>Bacteria</taxon>
        <taxon>Pseudomonadati</taxon>
        <taxon>Pseudomonadota</taxon>
    </lineage>
</organism>
<gene>
    <name evidence="7" type="ORF">C4K68_20570</name>
</gene>
<dbReference type="EMBL" id="PRLP01000093">
    <property type="protein sequence ID" value="PPC75444.1"/>
    <property type="molecule type" value="Genomic_DNA"/>
</dbReference>
<dbReference type="InterPro" id="IPR009056">
    <property type="entry name" value="Cyt_c-like_dom"/>
</dbReference>
<feature type="domain" description="Cytochrome c" evidence="6">
    <location>
        <begin position="370"/>
        <end position="502"/>
    </location>
</feature>
<feature type="compositionally biased region" description="Polar residues" evidence="5">
    <location>
        <begin position="62"/>
        <end position="71"/>
    </location>
</feature>
<dbReference type="SUPFAM" id="SSF46626">
    <property type="entry name" value="Cytochrome c"/>
    <property type="match status" value="1"/>
</dbReference>
<proteinExistence type="predicted"/>
<dbReference type="PANTHER" id="PTHR30600">
    <property type="entry name" value="CYTOCHROME C PEROXIDASE-RELATED"/>
    <property type="match status" value="1"/>
</dbReference>
<evidence type="ECO:0000256" key="1">
    <source>
        <dbReference type="ARBA" id="ARBA00022617"/>
    </source>
</evidence>
<accession>A0A2S5KKS9</accession>
<evidence type="ECO:0000313" key="7">
    <source>
        <dbReference type="EMBL" id="PPC75444.1"/>
    </source>
</evidence>
<dbReference type="Pfam" id="PF06537">
    <property type="entry name" value="DHOR"/>
    <property type="match status" value="1"/>
</dbReference>
<dbReference type="InterPro" id="IPR036909">
    <property type="entry name" value="Cyt_c-like_dom_sf"/>
</dbReference>
<dbReference type="Proteomes" id="UP000238196">
    <property type="component" value="Unassembled WGS sequence"/>
</dbReference>
<dbReference type="Gene3D" id="1.10.760.10">
    <property type="entry name" value="Cytochrome c-like domain"/>
    <property type="match status" value="1"/>
</dbReference>
<dbReference type="GO" id="GO:0020037">
    <property type="term" value="F:heme binding"/>
    <property type="evidence" value="ECO:0007669"/>
    <property type="project" value="InterPro"/>
</dbReference>
<evidence type="ECO:0000259" key="6">
    <source>
        <dbReference type="PROSITE" id="PS51007"/>
    </source>
</evidence>
<dbReference type="PIRSF" id="PIRSF028099">
    <property type="entry name" value="DUF1111"/>
    <property type="match status" value="1"/>
</dbReference>
<evidence type="ECO:0000256" key="2">
    <source>
        <dbReference type="ARBA" id="ARBA00022723"/>
    </source>
</evidence>
<keyword evidence="1 4" id="KW-0349">Heme</keyword>
<evidence type="ECO:0000256" key="3">
    <source>
        <dbReference type="ARBA" id="ARBA00023004"/>
    </source>
</evidence>
<dbReference type="AlphaFoldDB" id="A0A2S5KKS9"/>
<dbReference type="GO" id="GO:0004130">
    <property type="term" value="F:cytochrome-c peroxidase activity"/>
    <property type="evidence" value="ECO:0007669"/>
    <property type="project" value="TreeGrafter"/>
</dbReference>
<sequence>MSFSFLTPLFGVSVLVQNIGRASLALLCVAVQPSSGRAAPVDSPLPDHSLYQQGEEIPGGTASHQSTLSRDSFSHPVTTLTLEQRLDFRLGDALFRKLWVAAPSSTTASDGLGPLFNARSCQSCHVRDGRGHPPVANEQPTALFLRLSIPPTKSQQQQMYSGHLASVPDPVYGSQLQNFSVQNVPAEGKVRIQHEEITVTMTGNEQVVLLKPVYHIDALAYGPMHPQLRLSPRVAPPMLGLGLLEAIPAEQILAREDPEDSNNDGISGRAQWVWSNAEQRLMLGRFGWKAGNATLADQNNSALANDIGIGNPLFPSAYGDCTVAQQACLTAHNGNTPAQENLEAASTMTDLLLFYARHFGVPARQDARNEEVLAGKQQFHQAGCVQCHTPTYTTSTDTTPALAQQTIWPYSDLLLHDMGPGLADEHEEYRAAGHEWRTAPLWGLGHTRRINPKAGYLHDGRARTVLEAILWHGGEAEVARNHVAQRMTPTQRQQLLTFLESL</sequence>
<dbReference type="GO" id="GO:0046872">
    <property type="term" value="F:metal ion binding"/>
    <property type="evidence" value="ECO:0007669"/>
    <property type="project" value="UniProtKB-KW"/>
</dbReference>
<dbReference type="GO" id="GO:0009055">
    <property type="term" value="F:electron transfer activity"/>
    <property type="evidence" value="ECO:0007669"/>
    <property type="project" value="InterPro"/>
</dbReference>